<sequence length="87" mass="9732">MITTVHNGGRVWSPSKTWCSCQLLRPIVLPDRHPPGGLLEAASLRHGPFGSIRRHCQLIPPFQSSCQVVEDPILPCWSSAIHYSIKY</sequence>
<protein>
    <submittedName>
        <fullName evidence="1">Uncharacterized protein</fullName>
    </submittedName>
</protein>
<comment type="caution">
    <text evidence="1">The sequence shown here is derived from an EMBL/GenBank/DDBJ whole genome shotgun (WGS) entry which is preliminary data.</text>
</comment>
<name>A0A016VMY3_9BILA</name>
<organism evidence="1 2">
    <name type="scientific">Ancylostoma ceylanicum</name>
    <dbReference type="NCBI Taxonomy" id="53326"/>
    <lineage>
        <taxon>Eukaryota</taxon>
        <taxon>Metazoa</taxon>
        <taxon>Ecdysozoa</taxon>
        <taxon>Nematoda</taxon>
        <taxon>Chromadorea</taxon>
        <taxon>Rhabditida</taxon>
        <taxon>Rhabditina</taxon>
        <taxon>Rhabditomorpha</taxon>
        <taxon>Strongyloidea</taxon>
        <taxon>Ancylostomatidae</taxon>
        <taxon>Ancylostomatinae</taxon>
        <taxon>Ancylostoma</taxon>
    </lineage>
</organism>
<dbReference type="Proteomes" id="UP000024635">
    <property type="component" value="Unassembled WGS sequence"/>
</dbReference>
<keyword evidence="2" id="KW-1185">Reference proteome</keyword>
<proteinExistence type="predicted"/>
<evidence type="ECO:0000313" key="1">
    <source>
        <dbReference type="EMBL" id="EYC28103.1"/>
    </source>
</evidence>
<dbReference type="EMBL" id="JARK01001344">
    <property type="protein sequence ID" value="EYC28103.1"/>
    <property type="molecule type" value="Genomic_DNA"/>
</dbReference>
<evidence type="ECO:0000313" key="2">
    <source>
        <dbReference type="Proteomes" id="UP000024635"/>
    </source>
</evidence>
<reference evidence="2" key="1">
    <citation type="journal article" date="2015" name="Nat. Genet.">
        <title>The genome and transcriptome of the zoonotic hookworm Ancylostoma ceylanicum identify infection-specific gene families.</title>
        <authorList>
            <person name="Schwarz E.M."/>
            <person name="Hu Y."/>
            <person name="Antoshechkin I."/>
            <person name="Miller M.M."/>
            <person name="Sternberg P.W."/>
            <person name="Aroian R.V."/>
        </authorList>
    </citation>
    <scope>NUCLEOTIDE SEQUENCE</scope>
    <source>
        <strain evidence="2">HY135</strain>
    </source>
</reference>
<gene>
    <name evidence="1" type="primary">Acey_s0008.g341</name>
    <name evidence="1" type="ORF">Y032_0008g341</name>
</gene>
<dbReference type="AlphaFoldDB" id="A0A016VMY3"/>
<accession>A0A016VMY3</accession>